<dbReference type="AlphaFoldDB" id="A0A0K6G8Q5"/>
<feature type="region of interest" description="Disordered" evidence="1">
    <location>
        <begin position="244"/>
        <end position="265"/>
    </location>
</feature>
<keyword evidence="3" id="KW-1185">Reference proteome</keyword>
<evidence type="ECO:0000256" key="1">
    <source>
        <dbReference type="SAM" id="MobiDB-lite"/>
    </source>
</evidence>
<accession>A0A0K6G8Q5</accession>
<reference evidence="2 3" key="1">
    <citation type="submission" date="2015-07" db="EMBL/GenBank/DDBJ databases">
        <authorList>
            <person name="Noorani M."/>
        </authorList>
    </citation>
    <scope>NUCLEOTIDE SEQUENCE [LARGE SCALE GENOMIC DNA]</scope>
    <source>
        <strain evidence="2">BBA 69670</strain>
    </source>
</reference>
<dbReference type="Proteomes" id="UP000044841">
    <property type="component" value="Unassembled WGS sequence"/>
</dbReference>
<sequence length="265" mass="28866">MEMDTMGEGVGVGVVALEQNDDLAMGAPPSAPGAIGTPRAGTTPLGTGQAERSAPESCRSAPVNPGPYSEEKVLFSLQLLVYLSKHPDVRQAFYEPLLPFPPLLMPVTSPSPRPCHYRLLLSLRMSFPSSSDSPSVRSLGNHSSPPSPRDSVLGGRDHAQCVPKRRPTKRDSTMREYAVGDVRISHASLSIVDGVERPNTVASSVRARQGPPILVQCARRRRLAGGRRSIECFHQLFCYSRRHRSRSPNATGDHEHGYTCTGEYR</sequence>
<dbReference type="EMBL" id="CYGV01001489">
    <property type="protein sequence ID" value="CUA74749.1"/>
    <property type="molecule type" value="Genomic_DNA"/>
</dbReference>
<evidence type="ECO:0000313" key="3">
    <source>
        <dbReference type="Proteomes" id="UP000044841"/>
    </source>
</evidence>
<feature type="region of interest" description="Disordered" evidence="1">
    <location>
        <begin position="131"/>
        <end position="173"/>
    </location>
</feature>
<name>A0A0K6G8Q5_9AGAM</name>
<proteinExistence type="predicted"/>
<protein>
    <submittedName>
        <fullName evidence="2">Uncharacterized protein</fullName>
    </submittedName>
</protein>
<feature type="region of interest" description="Disordered" evidence="1">
    <location>
        <begin position="23"/>
        <end position="65"/>
    </location>
</feature>
<gene>
    <name evidence="2" type="ORF">RSOLAG22IIIB_05688</name>
</gene>
<organism evidence="2 3">
    <name type="scientific">Rhizoctonia solani</name>
    <dbReference type="NCBI Taxonomy" id="456999"/>
    <lineage>
        <taxon>Eukaryota</taxon>
        <taxon>Fungi</taxon>
        <taxon>Dikarya</taxon>
        <taxon>Basidiomycota</taxon>
        <taxon>Agaricomycotina</taxon>
        <taxon>Agaricomycetes</taxon>
        <taxon>Cantharellales</taxon>
        <taxon>Ceratobasidiaceae</taxon>
        <taxon>Rhizoctonia</taxon>
    </lineage>
</organism>
<evidence type="ECO:0000313" key="2">
    <source>
        <dbReference type="EMBL" id="CUA74749.1"/>
    </source>
</evidence>